<dbReference type="GO" id="GO:0004725">
    <property type="term" value="F:protein tyrosine phosphatase activity"/>
    <property type="evidence" value="ECO:0007669"/>
    <property type="project" value="InterPro"/>
</dbReference>
<comment type="caution">
    <text evidence="6">The sequence shown here is derived from an EMBL/GenBank/DDBJ whole genome shotgun (WGS) entry which is preliminary data.</text>
</comment>
<evidence type="ECO:0000256" key="2">
    <source>
        <dbReference type="ARBA" id="ARBA00022801"/>
    </source>
</evidence>
<protein>
    <submittedName>
        <fullName evidence="6">Low molecular weight protein tyrosine phosphatase</fullName>
    </submittedName>
</protein>
<evidence type="ECO:0000313" key="7">
    <source>
        <dbReference type="Proteomes" id="UP000032900"/>
    </source>
</evidence>
<name>A0A0E9LY22_9BACT</name>
<feature type="active site" evidence="4">
    <location>
        <position position="16"/>
    </location>
</feature>
<comment type="similarity">
    <text evidence="1">Belongs to the low molecular weight phosphotyrosine protein phosphatase family.</text>
</comment>
<dbReference type="EMBL" id="BAZW01000013">
    <property type="protein sequence ID" value="GAO29775.1"/>
    <property type="molecule type" value="Genomic_DNA"/>
</dbReference>
<feature type="domain" description="Phosphotyrosine protein phosphatase I" evidence="5">
    <location>
        <begin position="4"/>
        <end position="154"/>
    </location>
</feature>
<dbReference type="CDD" id="cd16343">
    <property type="entry name" value="LMWPTP"/>
    <property type="match status" value="1"/>
</dbReference>
<dbReference type="SUPFAM" id="SSF52788">
    <property type="entry name" value="Phosphotyrosine protein phosphatases I"/>
    <property type="match status" value="1"/>
</dbReference>
<keyword evidence="2" id="KW-0378">Hydrolase</keyword>
<organism evidence="6 7">
    <name type="scientific">Geofilum rubicundum JCM 15548</name>
    <dbReference type="NCBI Taxonomy" id="1236989"/>
    <lineage>
        <taxon>Bacteria</taxon>
        <taxon>Pseudomonadati</taxon>
        <taxon>Bacteroidota</taxon>
        <taxon>Bacteroidia</taxon>
        <taxon>Marinilabiliales</taxon>
        <taxon>Marinilabiliaceae</taxon>
        <taxon>Geofilum</taxon>
    </lineage>
</organism>
<proteinExistence type="inferred from homology"/>
<dbReference type="PANTHER" id="PTHR47439">
    <property type="entry name" value="LOW MOLECULAR WEIGHT PHOSPHOTYROSINE PROTEIN PHOSPHATASE-RELATED"/>
    <property type="match status" value="1"/>
</dbReference>
<dbReference type="Gene3D" id="3.40.50.2300">
    <property type="match status" value="1"/>
</dbReference>
<keyword evidence="7" id="KW-1185">Reference proteome</keyword>
<evidence type="ECO:0000256" key="3">
    <source>
        <dbReference type="ARBA" id="ARBA00022912"/>
    </source>
</evidence>
<evidence type="ECO:0000313" key="6">
    <source>
        <dbReference type="EMBL" id="GAO29775.1"/>
    </source>
</evidence>
<dbReference type="RefSeq" id="WP_062124338.1">
    <property type="nucleotide sequence ID" value="NZ_BAZW01000013.1"/>
</dbReference>
<accession>A0A0E9LY22</accession>
<evidence type="ECO:0000259" key="5">
    <source>
        <dbReference type="SMART" id="SM00226"/>
    </source>
</evidence>
<dbReference type="InterPro" id="IPR036196">
    <property type="entry name" value="Ptyr_pPase_sf"/>
</dbReference>
<dbReference type="STRING" id="1236989.JCM15548_12001"/>
<dbReference type="InterPro" id="IPR017867">
    <property type="entry name" value="Tyr_phospatase_low_mol_wt"/>
</dbReference>
<dbReference type="SMART" id="SM00226">
    <property type="entry name" value="LMWPc"/>
    <property type="match status" value="1"/>
</dbReference>
<dbReference type="InterPro" id="IPR023485">
    <property type="entry name" value="Ptyr_pPase"/>
</dbReference>
<dbReference type="PRINTS" id="PR00719">
    <property type="entry name" value="LMWPTPASE"/>
</dbReference>
<keyword evidence="3" id="KW-0904">Protein phosphatase</keyword>
<dbReference type="OrthoDB" id="9784339at2"/>
<dbReference type="Pfam" id="PF01451">
    <property type="entry name" value="LMWPc"/>
    <property type="match status" value="1"/>
</dbReference>
<dbReference type="InterPro" id="IPR052995">
    <property type="entry name" value="LMW-PTP"/>
</dbReference>
<reference evidence="6 7" key="1">
    <citation type="journal article" date="2015" name="Microbes Environ.">
        <title>Distribution and evolution of nitrogen fixation genes in the phylum bacteroidetes.</title>
        <authorList>
            <person name="Inoue J."/>
            <person name="Oshima K."/>
            <person name="Suda W."/>
            <person name="Sakamoto M."/>
            <person name="Iino T."/>
            <person name="Noda S."/>
            <person name="Hongoh Y."/>
            <person name="Hattori M."/>
            <person name="Ohkuma M."/>
        </authorList>
    </citation>
    <scope>NUCLEOTIDE SEQUENCE [LARGE SCALE GENOMIC DNA]</scope>
    <source>
        <strain evidence="6">JCM 15548</strain>
    </source>
</reference>
<dbReference type="FunFam" id="3.40.50.2300:FF:000113">
    <property type="entry name" value="Low molecular weight protein-tyrosine-phosphatase"/>
    <property type="match status" value="1"/>
</dbReference>
<sequence length="158" mass="17577">MKKQKVLFVCLGNICRSPSAEAVMKGIIDKNGSGHLFEIDSAGVIAAHEGEPADARMKRHAIKRGYQLTSISRPVVPSVDFDYFDWVVAMDDQNVRDLTGMAPDEAARHKIVKMTDYARHMGYDEVPDPYYGGDAGFELVLDLLEDACQGLYDHVSRK</sequence>
<feature type="active site" description="Nucleophile" evidence="4">
    <location>
        <position position="10"/>
    </location>
</feature>
<dbReference type="Proteomes" id="UP000032900">
    <property type="component" value="Unassembled WGS sequence"/>
</dbReference>
<dbReference type="AlphaFoldDB" id="A0A0E9LY22"/>
<evidence type="ECO:0000256" key="4">
    <source>
        <dbReference type="PIRSR" id="PIRSR617867-1"/>
    </source>
</evidence>
<gene>
    <name evidence="6" type="ORF">JCM15548_12001</name>
</gene>
<feature type="active site" description="Proton donor" evidence="4">
    <location>
        <position position="128"/>
    </location>
</feature>
<evidence type="ECO:0000256" key="1">
    <source>
        <dbReference type="ARBA" id="ARBA00011063"/>
    </source>
</evidence>
<dbReference type="PANTHER" id="PTHR47439:SF1">
    <property type="entry name" value="ACID PHOSPHATASE"/>
    <property type="match status" value="1"/>
</dbReference>